<dbReference type="PANTHER" id="PTHR34809:SF1">
    <property type="entry name" value="MALTOSE EXCESS PROTEIN 1, CHLOROPLASTIC-RELATED"/>
    <property type="match status" value="1"/>
</dbReference>
<feature type="transmembrane region" description="Helical" evidence="2">
    <location>
        <begin position="341"/>
        <end position="364"/>
    </location>
</feature>
<protein>
    <submittedName>
        <fullName evidence="3">Uncharacterized protein</fullName>
    </submittedName>
</protein>
<dbReference type="EMBL" id="JBBPBM010000003">
    <property type="protein sequence ID" value="KAK8593889.1"/>
    <property type="molecule type" value="Genomic_DNA"/>
</dbReference>
<proteinExistence type="predicted"/>
<dbReference type="InterPro" id="IPR034628">
    <property type="entry name" value="MEX1/MEX1-like"/>
</dbReference>
<keyword evidence="2" id="KW-0472">Membrane</keyword>
<comment type="caution">
    <text evidence="3">The sequence shown here is derived from an EMBL/GenBank/DDBJ whole genome shotgun (WGS) entry which is preliminary data.</text>
</comment>
<dbReference type="Proteomes" id="UP001472677">
    <property type="component" value="Unassembled WGS sequence"/>
</dbReference>
<keyword evidence="2" id="KW-0812">Transmembrane</keyword>
<feature type="transmembrane region" description="Helical" evidence="2">
    <location>
        <begin position="132"/>
        <end position="157"/>
    </location>
</feature>
<feature type="transmembrane region" description="Helical" evidence="2">
    <location>
        <begin position="280"/>
        <end position="298"/>
    </location>
</feature>
<feature type="transmembrane region" description="Helical" evidence="2">
    <location>
        <begin position="370"/>
        <end position="387"/>
    </location>
</feature>
<feature type="compositionally biased region" description="Low complexity" evidence="1">
    <location>
        <begin position="26"/>
        <end position="41"/>
    </location>
</feature>
<reference evidence="3 4" key="1">
    <citation type="journal article" date="2024" name="G3 (Bethesda)">
        <title>Genome assembly of Hibiscus sabdariffa L. provides insights into metabolisms of medicinal natural products.</title>
        <authorList>
            <person name="Kim T."/>
        </authorList>
    </citation>
    <scope>NUCLEOTIDE SEQUENCE [LARGE SCALE GENOMIC DNA]</scope>
    <source>
        <strain evidence="3">TK-2024</strain>
        <tissue evidence="3">Old leaves</tissue>
    </source>
</reference>
<evidence type="ECO:0000313" key="3">
    <source>
        <dbReference type="EMBL" id="KAK8593889.1"/>
    </source>
</evidence>
<feature type="transmembrane region" description="Helical" evidence="2">
    <location>
        <begin position="246"/>
        <end position="268"/>
    </location>
</feature>
<keyword evidence="4" id="KW-1185">Reference proteome</keyword>
<evidence type="ECO:0000256" key="1">
    <source>
        <dbReference type="SAM" id="MobiDB-lite"/>
    </source>
</evidence>
<evidence type="ECO:0000313" key="4">
    <source>
        <dbReference type="Proteomes" id="UP001472677"/>
    </source>
</evidence>
<sequence>MPHSLFLPLPAKAGKAPSSFVSRNGLSPSRLLPSKPSSSLPFNRSEKKLNVLPLSQNSRVSLSQRAGPVRALDSDVPHPLHKGPVNFKSKKSYEEWDSWTAKFAGTANLPFLLLQLPQIILNARNLMAGNKAALLAVPWLGMFTGLLGNISLLSYFAKKRETEAVVVQTLGVVSMFVVITQLAMGEAMPLPHYIATSVVVASGLILNFLNYYGMLNKTIWQLWEDFITVGGFAVLPQIMWSTFIPYIPNSILPGTIAFVVAVAAVTLAHMGKLSEKGVKFVGSISGWTATLLFMWMPVSQMWTNFLNPDNIKGLSAFSMLLAMLGNGLLIPRALFIRDFMWFTGSFWATLIYGYGNIVCLYFFNTISREFFLAATVGLIAWIGMAFWRDTAVRGYNSPIRSLKELVFGS</sequence>
<feature type="transmembrane region" description="Helical" evidence="2">
    <location>
        <begin position="164"/>
        <end position="184"/>
    </location>
</feature>
<accession>A0ABR2G570</accession>
<gene>
    <name evidence="3" type="ORF">V6N12_045962</name>
</gene>
<feature type="transmembrane region" description="Helical" evidence="2">
    <location>
        <begin position="310"/>
        <end position="329"/>
    </location>
</feature>
<dbReference type="PANTHER" id="PTHR34809">
    <property type="entry name" value="MALTOSE EXCESS PROTEIN 1, CHLOROPLASTIC-RELATED"/>
    <property type="match status" value="1"/>
</dbReference>
<evidence type="ECO:0000256" key="2">
    <source>
        <dbReference type="SAM" id="Phobius"/>
    </source>
</evidence>
<feature type="transmembrane region" description="Helical" evidence="2">
    <location>
        <begin position="190"/>
        <end position="210"/>
    </location>
</feature>
<feature type="transmembrane region" description="Helical" evidence="2">
    <location>
        <begin position="222"/>
        <end position="240"/>
    </location>
</feature>
<feature type="region of interest" description="Disordered" evidence="1">
    <location>
        <begin position="1"/>
        <end position="43"/>
    </location>
</feature>
<organism evidence="3 4">
    <name type="scientific">Hibiscus sabdariffa</name>
    <name type="common">roselle</name>
    <dbReference type="NCBI Taxonomy" id="183260"/>
    <lineage>
        <taxon>Eukaryota</taxon>
        <taxon>Viridiplantae</taxon>
        <taxon>Streptophyta</taxon>
        <taxon>Embryophyta</taxon>
        <taxon>Tracheophyta</taxon>
        <taxon>Spermatophyta</taxon>
        <taxon>Magnoliopsida</taxon>
        <taxon>eudicotyledons</taxon>
        <taxon>Gunneridae</taxon>
        <taxon>Pentapetalae</taxon>
        <taxon>rosids</taxon>
        <taxon>malvids</taxon>
        <taxon>Malvales</taxon>
        <taxon>Malvaceae</taxon>
        <taxon>Malvoideae</taxon>
        <taxon>Hibiscus</taxon>
    </lineage>
</organism>
<name>A0ABR2G570_9ROSI</name>
<keyword evidence="2" id="KW-1133">Transmembrane helix</keyword>